<proteinExistence type="inferred from homology"/>
<dbReference type="PANTHER" id="PTHR44196:SF2">
    <property type="entry name" value="SHORT-CHAIN DEHYDROGENASE-RELATED"/>
    <property type="match status" value="1"/>
</dbReference>
<dbReference type="KEGG" id="sgrg:L0C25_05060"/>
<evidence type="ECO:0000256" key="2">
    <source>
        <dbReference type="ARBA" id="ARBA00023002"/>
    </source>
</evidence>
<dbReference type="EMBL" id="CP094970">
    <property type="protein sequence ID" value="UYM06448.1"/>
    <property type="molecule type" value="Genomic_DNA"/>
</dbReference>
<evidence type="ECO:0000256" key="3">
    <source>
        <dbReference type="RuleBase" id="RU000363"/>
    </source>
</evidence>
<dbReference type="RefSeq" id="WP_271635351.1">
    <property type="nucleotide sequence ID" value="NZ_CP094970.1"/>
</dbReference>
<dbReference type="CDD" id="cd05233">
    <property type="entry name" value="SDR_c"/>
    <property type="match status" value="1"/>
</dbReference>
<keyword evidence="2" id="KW-0560">Oxidoreductase</keyword>
<comment type="similarity">
    <text evidence="1 3">Belongs to the short-chain dehydrogenases/reductases (SDR) family.</text>
</comment>
<keyword evidence="5" id="KW-1185">Reference proteome</keyword>
<gene>
    <name evidence="4" type="ORF">L0C25_05060</name>
</gene>
<dbReference type="InterPro" id="IPR036291">
    <property type="entry name" value="NAD(P)-bd_dom_sf"/>
</dbReference>
<evidence type="ECO:0000256" key="1">
    <source>
        <dbReference type="ARBA" id="ARBA00006484"/>
    </source>
</evidence>
<dbReference type="SUPFAM" id="SSF51735">
    <property type="entry name" value="NAD(P)-binding Rossmann-fold domains"/>
    <property type="match status" value="1"/>
</dbReference>
<dbReference type="InterPro" id="IPR002347">
    <property type="entry name" value="SDR_fam"/>
</dbReference>
<dbReference type="Gene3D" id="3.40.50.720">
    <property type="entry name" value="NAD(P)-binding Rossmann-like Domain"/>
    <property type="match status" value="1"/>
</dbReference>
<reference evidence="4" key="1">
    <citation type="submission" date="2022-01" db="EMBL/GenBank/DDBJ databases">
        <title>Nocardioidaceae gen. sp. A5X3R13.</title>
        <authorList>
            <person name="Lopez Marin M.A."/>
            <person name="Uhlik O."/>
        </authorList>
    </citation>
    <scope>NUCLEOTIDE SEQUENCE</scope>
    <source>
        <strain evidence="4">A5X3R13</strain>
    </source>
</reference>
<evidence type="ECO:0000313" key="5">
    <source>
        <dbReference type="Proteomes" id="UP001164390"/>
    </source>
</evidence>
<evidence type="ECO:0000313" key="4">
    <source>
        <dbReference type="EMBL" id="UYM06448.1"/>
    </source>
</evidence>
<dbReference type="GO" id="GO:0016491">
    <property type="term" value="F:oxidoreductase activity"/>
    <property type="evidence" value="ECO:0007669"/>
    <property type="project" value="UniProtKB-KW"/>
</dbReference>
<name>A0AA46YN73_9ACTN</name>
<protein>
    <submittedName>
        <fullName evidence="4">SDR family NAD(P)-dependent oxidoreductase</fullName>
    </submittedName>
</protein>
<dbReference type="AlphaFoldDB" id="A0AA46YN73"/>
<dbReference type="PANTHER" id="PTHR44196">
    <property type="entry name" value="DEHYDROGENASE/REDUCTASE SDR FAMILY MEMBER 7B"/>
    <property type="match status" value="1"/>
</dbReference>
<dbReference type="Proteomes" id="UP001164390">
    <property type="component" value="Chromosome"/>
</dbReference>
<dbReference type="PRINTS" id="PR00080">
    <property type="entry name" value="SDRFAMILY"/>
</dbReference>
<sequence length="213" mass="23327">MTKEHGVEASYVQADLTIRADVDRVAERLADPANPVDVLVNNAGYGLMTKFADSTIDDEQGNLDILVGAPMRLSHATIGPMLERRRGRIINIASVAGYTPRGTYGAHKAWLISFSRWANLEYAHRGVTTTAVVAGFVRTEFHQRMDARTDNIPGWMWLSADRLVREALADVDAGKALSTPSKRYKVLSVLARNAPQSIVAKAARKGREAKPDA</sequence>
<dbReference type="GO" id="GO:0016020">
    <property type="term" value="C:membrane"/>
    <property type="evidence" value="ECO:0007669"/>
    <property type="project" value="TreeGrafter"/>
</dbReference>
<dbReference type="PRINTS" id="PR00081">
    <property type="entry name" value="GDHRDH"/>
</dbReference>
<dbReference type="Pfam" id="PF00106">
    <property type="entry name" value="adh_short"/>
    <property type="match status" value="1"/>
</dbReference>
<organism evidence="4 5">
    <name type="scientific">Solicola gregarius</name>
    <dbReference type="NCBI Taxonomy" id="2908642"/>
    <lineage>
        <taxon>Bacteria</taxon>
        <taxon>Bacillati</taxon>
        <taxon>Actinomycetota</taxon>
        <taxon>Actinomycetes</taxon>
        <taxon>Propionibacteriales</taxon>
        <taxon>Nocardioidaceae</taxon>
        <taxon>Solicola</taxon>
    </lineage>
</organism>
<accession>A0AA46YN73</accession>